<evidence type="ECO:0000313" key="1">
    <source>
        <dbReference type="EMBL" id="KEO84650.1"/>
    </source>
</evidence>
<dbReference type="EMBL" id="JMIR01000003">
    <property type="protein sequence ID" value="KEO84650.1"/>
    <property type="molecule type" value="Genomic_DNA"/>
</dbReference>
<evidence type="ECO:0000313" key="2">
    <source>
        <dbReference type="Proteomes" id="UP000027931"/>
    </source>
</evidence>
<reference evidence="1 2" key="1">
    <citation type="journal article" date="2013" name="Int. J. Syst. Evol. Microbiol.">
        <title>Tumebacillus flagellatus sp. nov., an alpha-amylase/pullulanase-producing bacterium isolated from cassava wastewater.</title>
        <authorList>
            <person name="Wang Q."/>
            <person name="Xie N."/>
            <person name="Qin Y."/>
            <person name="Shen N."/>
            <person name="Zhu J."/>
            <person name="Mi H."/>
            <person name="Huang R."/>
        </authorList>
    </citation>
    <scope>NUCLEOTIDE SEQUENCE [LARGE SCALE GENOMIC DNA]</scope>
    <source>
        <strain evidence="1 2">GST4</strain>
    </source>
</reference>
<dbReference type="Proteomes" id="UP000027931">
    <property type="component" value="Unassembled WGS sequence"/>
</dbReference>
<protein>
    <submittedName>
        <fullName evidence="1">Uncharacterized protein</fullName>
    </submittedName>
</protein>
<proteinExistence type="predicted"/>
<dbReference type="STRING" id="1157490.EL26_03795"/>
<keyword evidence="2" id="KW-1185">Reference proteome</keyword>
<dbReference type="AlphaFoldDB" id="A0A074LVS8"/>
<sequence length="175" mass="20035">MFDPTIYDNLKVVFEGALYDLDHDQRLRVSGREDLVDLATMSRTFRMQVRKPDSEIQATVLLQSGLLDFAGELRRVRLADQLPGCVLELHFDLPPEKAAHAAVYENYLEEVWGEVAQSRHELSTVLMTQPGEEAGRGGYRITLMFRAKIDEDNIHDIEPLLQHLVATMEFFDESE</sequence>
<dbReference type="OrthoDB" id="2964978at2"/>
<accession>A0A074LVS8</accession>
<gene>
    <name evidence="1" type="ORF">EL26_03795</name>
</gene>
<name>A0A074LVS8_9BACL</name>
<dbReference type="eggNOG" id="ENOG50336V6">
    <property type="taxonomic scope" value="Bacteria"/>
</dbReference>
<comment type="caution">
    <text evidence="1">The sequence shown here is derived from an EMBL/GenBank/DDBJ whole genome shotgun (WGS) entry which is preliminary data.</text>
</comment>
<dbReference type="RefSeq" id="WP_038084572.1">
    <property type="nucleotide sequence ID" value="NZ_JMIR01000003.1"/>
</dbReference>
<organism evidence="1 2">
    <name type="scientific">Tumebacillus flagellatus</name>
    <dbReference type="NCBI Taxonomy" id="1157490"/>
    <lineage>
        <taxon>Bacteria</taxon>
        <taxon>Bacillati</taxon>
        <taxon>Bacillota</taxon>
        <taxon>Bacilli</taxon>
        <taxon>Bacillales</taxon>
        <taxon>Alicyclobacillaceae</taxon>
        <taxon>Tumebacillus</taxon>
    </lineage>
</organism>